<evidence type="ECO:0000313" key="4">
    <source>
        <dbReference type="Proteomes" id="UP000265520"/>
    </source>
</evidence>
<evidence type="ECO:0000256" key="2">
    <source>
        <dbReference type="SAM" id="MobiDB-lite"/>
    </source>
</evidence>
<keyword evidence="4" id="KW-1185">Reference proteome</keyword>
<name>A0A392LYV0_9FABA</name>
<feature type="compositionally biased region" description="Basic and acidic residues" evidence="2">
    <location>
        <begin position="80"/>
        <end position="89"/>
    </location>
</feature>
<keyword evidence="1" id="KW-0175">Coiled coil</keyword>
<gene>
    <name evidence="3" type="ORF">A2U01_0000934</name>
</gene>
<feature type="region of interest" description="Disordered" evidence="2">
    <location>
        <begin position="79"/>
        <end position="123"/>
    </location>
</feature>
<sequence length="344" mass="38847">MIRVQLCDIKSVEEDNDNEIHYFDAKESIRSSNKETNTNAGTSHEGNVTNSAKVFKSKGNEETQTASDAGFHQLPAVSAVEEKASDNKSSENNYLKQSRGKNIVPDTNDLTSEPEQENAPKMNLIKPEGGSDVDPFPELESILLGSPESSPKATNATVQEALHNLECLLENSLESIFSDDELQLQLHTSLECLKLQAYQEKVSPNVVKLVQKMKSTIENIFEDFAMTKKVVEDHINILQQKEKLVQLMRDAKKQQESKQKEKSQFEDEVKHLKEDSKKLDEKIRNLVEQKKSIELKETKLKESMERCEGEKKKVEDEAMNMITEIEELLLSIKNSKSSYAAALS</sequence>
<dbReference type="AlphaFoldDB" id="A0A392LYV0"/>
<feature type="compositionally biased region" description="Polar residues" evidence="2">
    <location>
        <begin position="34"/>
        <end position="50"/>
    </location>
</feature>
<comment type="caution">
    <text evidence="3">The sequence shown here is derived from an EMBL/GenBank/DDBJ whole genome shotgun (WGS) entry which is preliminary data.</text>
</comment>
<evidence type="ECO:0000256" key="1">
    <source>
        <dbReference type="SAM" id="Coils"/>
    </source>
</evidence>
<proteinExistence type="predicted"/>
<reference evidence="3 4" key="1">
    <citation type="journal article" date="2018" name="Front. Plant Sci.">
        <title>Red Clover (Trifolium pratense) and Zigzag Clover (T. medium) - A Picture of Genomic Similarities and Differences.</title>
        <authorList>
            <person name="Dluhosova J."/>
            <person name="Istvanek J."/>
            <person name="Nedelnik J."/>
            <person name="Repkova J."/>
        </authorList>
    </citation>
    <scope>NUCLEOTIDE SEQUENCE [LARGE SCALE GENOMIC DNA]</scope>
    <source>
        <strain evidence="4">cv. 10/8</strain>
        <tissue evidence="3">Leaf</tissue>
    </source>
</reference>
<protein>
    <submittedName>
        <fullName evidence="3">Disease resistance protein</fullName>
    </submittedName>
</protein>
<dbReference type="Proteomes" id="UP000265520">
    <property type="component" value="Unassembled WGS sequence"/>
</dbReference>
<evidence type="ECO:0000313" key="3">
    <source>
        <dbReference type="EMBL" id="MCH80171.1"/>
    </source>
</evidence>
<organism evidence="3 4">
    <name type="scientific">Trifolium medium</name>
    <dbReference type="NCBI Taxonomy" id="97028"/>
    <lineage>
        <taxon>Eukaryota</taxon>
        <taxon>Viridiplantae</taxon>
        <taxon>Streptophyta</taxon>
        <taxon>Embryophyta</taxon>
        <taxon>Tracheophyta</taxon>
        <taxon>Spermatophyta</taxon>
        <taxon>Magnoliopsida</taxon>
        <taxon>eudicotyledons</taxon>
        <taxon>Gunneridae</taxon>
        <taxon>Pentapetalae</taxon>
        <taxon>rosids</taxon>
        <taxon>fabids</taxon>
        <taxon>Fabales</taxon>
        <taxon>Fabaceae</taxon>
        <taxon>Papilionoideae</taxon>
        <taxon>50 kb inversion clade</taxon>
        <taxon>NPAAA clade</taxon>
        <taxon>Hologalegina</taxon>
        <taxon>IRL clade</taxon>
        <taxon>Trifolieae</taxon>
        <taxon>Trifolium</taxon>
    </lineage>
</organism>
<feature type="coiled-coil region" evidence="1">
    <location>
        <begin position="237"/>
        <end position="331"/>
    </location>
</feature>
<feature type="region of interest" description="Disordered" evidence="2">
    <location>
        <begin position="31"/>
        <end position="50"/>
    </location>
</feature>
<accession>A0A392LYV0</accession>
<dbReference type="EMBL" id="LXQA010000758">
    <property type="protein sequence ID" value="MCH80171.1"/>
    <property type="molecule type" value="Genomic_DNA"/>
</dbReference>